<gene>
    <name evidence="1" type="ORF">GYMLUDRAFT_59405</name>
</gene>
<protein>
    <submittedName>
        <fullName evidence="1">Uncharacterized protein</fullName>
    </submittedName>
</protein>
<accession>A0A0D0BY54</accession>
<dbReference type="EMBL" id="KN834774">
    <property type="protein sequence ID" value="KIK60691.1"/>
    <property type="molecule type" value="Genomic_DNA"/>
</dbReference>
<evidence type="ECO:0000313" key="1">
    <source>
        <dbReference type="EMBL" id="KIK60691.1"/>
    </source>
</evidence>
<sequence length="133" mass="14556">MVQKVSGMRVTNGTEFNVTVSVVDAANDVIYKLGHIASRSVVSFEFKNVTGLQPGNILQVKASSDMEAFVVSPDKFEVDFNSSIYTYITVGGAVTTPTIILTDSGPDLEVLTPNHDFKCQQSQIGMCFQYIYM</sequence>
<dbReference type="HOGENOM" id="CLU_1906956_0_0_1"/>
<organism evidence="1 2">
    <name type="scientific">Collybiopsis luxurians FD-317 M1</name>
    <dbReference type="NCBI Taxonomy" id="944289"/>
    <lineage>
        <taxon>Eukaryota</taxon>
        <taxon>Fungi</taxon>
        <taxon>Dikarya</taxon>
        <taxon>Basidiomycota</taxon>
        <taxon>Agaricomycotina</taxon>
        <taxon>Agaricomycetes</taxon>
        <taxon>Agaricomycetidae</taxon>
        <taxon>Agaricales</taxon>
        <taxon>Marasmiineae</taxon>
        <taxon>Omphalotaceae</taxon>
        <taxon>Collybiopsis</taxon>
        <taxon>Collybiopsis luxurians</taxon>
    </lineage>
</organism>
<keyword evidence="2" id="KW-1185">Reference proteome</keyword>
<dbReference type="AlphaFoldDB" id="A0A0D0BY54"/>
<evidence type="ECO:0000313" key="2">
    <source>
        <dbReference type="Proteomes" id="UP000053593"/>
    </source>
</evidence>
<proteinExistence type="predicted"/>
<reference evidence="1 2" key="1">
    <citation type="submission" date="2014-04" db="EMBL/GenBank/DDBJ databases">
        <title>Evolutionary Origins and Diversification of the Mycorrhizal Mutualists.</title>
        <authorList>
            <consortium name="DOE Joint Genome Institute"/>
            <consortium name="Mycorrhizal Genomics Consortium"/>
            <person name="Kohler A."/>
            <person name="Kuo A."/>
            <person name="Nagy L.G."/>
            <person name="Floudas D."/>
            <person name="Copeland A."/>
            <person name="Barry K.W."/>
            <person name="Cichocki N."/>
            <person name="Veneault-Fourrey C."/>
            <person name="LaButti K."/>
            <person name="Lindquist E.A."/>
            <person name="Lipzen A."/>
            <person name="Lundell T."/>
            <person name="Morin E."/>
            <person name="Murat C."/>
            <person name="Riley R."/>
            <person name="Ohm R."/>
            <person name="Sun H."/>
            <person name="Tunlid A."/>
            <person name="Henrissat B."/>
            <person name="Grigoriev I.V."/>
            <person name="Hibbett D.S."/>
            <person name="Martin F."/>
        </authorList>
    </citation>
    <scope>NUCLEOTIDE SEQUENCE [LARGE SCALE GENOMIC DNA]</scope>
    <source>
        <strain evidence="1 2">FD-317 M1</strain>
    </source>
</reference>
<name>A0A0D0BY54_9AGAR</name>
<dbReference type="Proteomes" id="UP000053593">
    <property type="component" value="Unassembled WGS sequence"/>
</dbReference>